<accession>B2A1D1</accession>
<dbReference type="KEGG" id="nth:Nther_2506"/>
<gene>
    <name evidence="1" type="ordered locus">Nther_2506</name>
</gene>
<dbReference type="EMBL" id="CP001034">
    <property type="protein sequence ID" value="ACB86069.1"/>
    <property type="molecule type" value="Genomic_DNA"/>
</dbReference>
<dbReference type="Proteomes" id="UP000001683">
    <property type="component" value="Chromosome"/>
</dbReference>
<keyword evidence="2" id="KW-1185">Reference proteome</keyword>
<dbReference type="HOGENOM" id="CLU_009268_0_0_9"/>
<dbReference type="InParanoid" id="B2A1D1"/>
<reference evidence="1 2" key="1">
    <citation type="submission" date="2008-04" db="EMBL/GenBank/DDBJ databases">
        <title>Complete sequence of chromosome of Natranaerobius thermophilus JW/NM-WN-LF.</title>
        <authorList>
            <consortium name="US DOE Joint Genome Institute"/>
            <person name="Copeland A."/>
            <person name="Lucas S."/>
            <person name="Lapidus A."/>
            <person name="Glavina del Rio T."/>
            <person name="Dalin E."/>
            <person name="Tice H."/>
            <person name="Bruce D."/>
            <person name="Goodwin L."/>
            <person name="Pitluck S."/>
            <person name="Chertkov O."/>
            <person name="Brettin T."/>
            <person name="Detter J.C."/>
            <person name="Han C."/>
            <person name="Kuske C.R."/>
            <person name="Schmutz J."/>
            <person name="Larimer F."/>
            <person name="Land M."/>
            <person name="Hauser L."/>
            <person name="Kyrpides N."/>
            <person name="Lykidis A."/>
            <person name="Mesbah N.M."/>
            <person name="Wiegel J."/>
        </authorList>
    </citation>
    <scope>NUCLEOTIDE SEQUENCE [LARGE SCALE GENOMIC DNA]</scope>
    <source>
        <strain evidence="2">ATCC BAA-1301 / DSM 18059 / JW/NM-WN-LF</strain>
    </source>
</reference>
<name>B2A1D1_NATTJ</name>
<evidence type="ECO:0000313" key="1">
    <source>
        <dbReference type="EMBL" id="ACB86069.1"/>
    </source>
</evidence>
<dbReference type="NCBIfam" id="NF040700">
    <property type="entry name" value="VPA1262_N_dom"/>
    <property type="match status" value="1"/>
</dbReference>
<dbReference type="AlphaFoldDB" id="B2A1D1"/>
<dbReference type="eggNOG" id="ENOG5032IAS">
    <property type="taxonomic scope" value="Bacteria"/>
</dbReference>
<dbReference type="STRING" id="457570.Nther_2506"/>
<evidence type="ECO:0000313" key="2">
    <source>
        <dbReference type="Proteomes" id="UP000001683"/>
    </source>
</evidence>
<sequence length="1086" mass="125577">MDRWEYVKDSELFSVYIISLVEHVNGYSKLLYGLGYPINGEVPKDKLFNYTISNNGPGKLQVNRLTCFLTGDKLKIFLDKMEEGKNLQTIAGELEIELDKKLTEELKGLHLKTKDYRHRPPVFLENKESVNYYKLEPIASLASNPVICESIINIEKEKVIDFDDGGYEQYDVMEFIKDTLKEEFSFKIPGPDIKRLGNFEVFSYPFVSSKDVKPLTTKVIKESEGYCLTGVKVNIRPGKFKNNVYLRCRTRNGQVIIGDQLKFVKCAETAQEITFPINEPCSDIEVTVWDASEIDNQPIKLLYEYRVPLMRSLSFDMGLIGLRGKLEDKWTKKLEKKSGGQKVNKKVERISRENFQIGGFDKDPWVPAGSELNRLFRYYFPEKSKAQFFSKGWQDENSFVKWFQDIIGKHKTKEVIIIDPYFDDEAVSKFLALAKYSDITYKVMTDIGFRDSNIEDNIINGCKQAEPMLPPNVEVHGLFRKNRGTDQIFHDRFVILFSENQLEQVYLLSNSLSGVAKNHPSVAVPVPDNVSHDIVEYYLKLFNQCEAEGIPKVEVKLLWPQKKDSASTRGKKVSENGVEEFPGFLELTKVLFDSKEIPLDQIGDDYKLQIAEKEQIRCKQFERLGKNIYYYLNYDKDKALKLWCGIANWVVRISDNDREKIFNWLNELDYREALTKVTKSCILESIEREFPIGVQNLKCNNENISIARNSFLPFTNMGEFAKSMLEYHFGRYHSIYSVSMAFEYLLSYNPEEAIDVLTRVIEKAKEKEGTVPTVDLAPCYIVISNCLNELSTKLSADMIRNDFRFLRIGLQAEADVIRALSAAAISSYIVEGQRKLSDYGNEWVEALYYLDCLKEPMEKVHSLAWVAYECQVLRNQKNDGSPLNDTMEHIKKKTVELWPEEFEDNTEFRLIMKKFSGPIEGSYSKDLCDVLKQLVESNKVSAEMVGDYIIKVLKEKISTHLEDGDKYYPPVDSVFTYNVILCFCEISPQKASELEGVLNTLINQSKRVLIRPFIKTRKYEKWKNSIETLCWCGTALLWLDNENNNVKETYLNIYSLLQQYVDDFDDSCGLYNMFKKEGEYVGYLIK</sequence>
<proteinExistence type="predicted"/>
<protein>
    <submittedName>
        <fullName evidence="1">Uncharacterized protein</fullName>
    </submittedName>
</protein>
<dbReference type="NCBIfam" id="NF040699">
    <property type="entry name" value="VPA1262_fam"/>
    <property type="match status" value="1"/>
</dbReference>
<organism evidence="1 2">
    <name type="scientific">Natranaerobius thermophilus (strain ATCC BAA-1301 / DSM 18059 / JW/NM-WN-LF)</name>
    <dbReference type="NCBI Taxonomy" id="457570"/>
    <lineage>
        <taxon>Bacteria</taxon>
        <taxon>Bacillati</taxon>
        <taxon>Bacillota</taxon>
        <taxon>Clostridia</taxon>
        <taxon>Natranaerobiales</taxon>
        <taxon>Natranaerobiaceae</taxon>
        <taxon>Natranaerobius</taxon>
    </lineage>
</organism>
<reference evidence="1 2" key="2">
    <citation type="journal article" date="2011" name="J. Bacteriol.">
        <title>Complete genome sequence of the anaerobic, halophilic alkalithermophile Natranaerobius thermophilus JW/NM-WN-LF.</title>
        <authorList>
            <person name="Zhao B."/>
            <person name="Mesbah N.M."/>
            <person name="Dalin E."/>
            <person name="Goodwin L."/>
            <person name="Nolan M."/>
            <person name="Pitluck S."/>
            <person name="Chertkov O."/>
            <person name="Brettin T.S."/>
            <person name="Han J."/>
            <person name="Larimer F.W."/>
            <person name="Land M.L."/>
            <person name="Hauser L."/>
            <person name="Kyrpides N."/>
            <person name="Wiegel J."/>
        </authorList>
    </citation>
    <scope>NUCLEOTIDE SEQUENCE [LARGE SCALE GENOMIC DNA]</scope>
    <source>
        <strain evidence="2">ATCC BAA-1301 / DSM 18059 / JW/NM-WN-LF</strain>
    </source>
</reference>